<dbReference type="EMBL" id="FOOI01000019">
    <property type="protein sequence ID" value="SFH49211.1"/>
    <property type="molecule type" value="Genomic_DNA"/>
</dbReference>
<comment type="pathway">
    <text evidence="1">Cofactor biosynthesis; thiamine diphosphate biosynthesis.</text>
</comment>
<dbReference type="OrthoDB" id="34166at2"/>
<dbReference type="InterPro" id="IPR004305">
    <property type="entry name" value="Thiaminase-2/PQQC"/>
</dbReference>
<feature type="domain" description="Thiaminase-2/PQQC" evidence="2">
    <location>
        <begin position="31"/>
        <end position="218"/>
    </location>
</feature>
<dbReference type="Proteomes" id="UP000199052">
    <property type="component" value="Unassembled WGS sequence"/>
</dbReference>
<evidence type="ECO:0000313" key="3">
    <source>
        <dbReference type="EMBL" id="SFH49211.1"/>
    </source>
</evidence>
<dbReference type="AlphaFoldDB" id="A0A1I3AIS9"/>
<sequence length="226" mass="24577">MTGNAVTESTGFCSDAWTATAASRAAIDALPFVVTLGDGSLDSGRFAYYLAQDTFYLDDYARALAAAAVKAPNGADLAFFAKSAHTAIEVEQDLHRTHVRDLAAYQRSPTCVGYTSYLLGVAHTRGYAELVAALLPCFWIYQDVGTRLLAAAGDLSGHPYGDWIGTYADEEFARSTARVCEIADRTAAVADPATLDRMHEAFARATAWEWMFWDAAWRQEGWPPQG</sequence>
<dbReference type="Gene3D" id="1.20.910.10">
    <property type="entry name" value="Heme oxygenase-like"/>
    <property type="match status" value="1"/>
</dbReference>
<dbReference type="PANTHER" id="PTHR43198:SF2">
    <property type="entry name" value="SI:CH1073-67J19.1-RELATED"/>
    <property type="match status" value="1"/>
</dbReference>
<evidence type="ECO:0000259" key="2">
    <source>
        <dbReference type="Pfam" id="PF03070"/>
    </source>
</evidence>
<dbReference type="SUPFAM" id="SSF48613">
    <property type="entry name" value="Heme oxygenase-like"/>
    <property type="match status" value="1"/>
</dbReference>
<evidence type="ECO:0000313" key="4">
    <source>
        <dbReference type="Proteomes" id="UP000199052"/>
    </source>
</evidence>
<dbReference type="STRING" id="504797.SAMN05421678_11945"/>
<accession>A0A1I3AIS9</accession>
<reference evidence="3 4" key="1">
    <citation type="submission" date="2016-10" db="EMBL/GenBank/DDBJ databases">
        <authorList>
            <person name="de Groot N.N."/>
        </authorList>
    </citation>
    <scope>NUCLEOTIDE SEQUENCE [LARGE SCALE GENOMIC DNA]</scope>
    <source>
        <strain evidence="3 4">CPCC 202808</strain>
    </source>
</reference>
<gene>
    <name evidence="3" type="ORF">SAMN05421678_11945</name>
</gene>
<dbReference type="Pfam" id="PF03070">
    <property type="entry name" value="TENA_THI-4"/>
    <property type="match status" value="1"/>
</dbReference>
<protein>
    <submittedName>
        <fullName evidence="3">Thiaminase (Transcriptional activator TenA)</fullName>
    </submittedName>
</protein>
<proteinExistence type="predicted"/>
<dbReference type="PANTHER" id="PTHR43198">
    <property type="entry name" value="BIFUNCTIONAL TH2 PROTEIN"/>
    <property type="match status" value="1"/>
</dbReference>
<evidence type="ECO:0000256" key="1">
    <source>
        <dbReference type="ARBA" id="ARBA00004948"/>
    </source>
</evidence>
<organism evidence="3 4">
    <name type="scientific">Actinopolymorpha cephalotaxi</name>
    <dbReference type="NCBI Taxonomy" id="504797"/>
    <lineage>
        <taxon>Bacteria</taxon>
        <taxon>Bacillati</taxon>
        <taxon>Actinomycetota</taxon>
        <taxon>Actinomycetes</taxon>
        <taxon>Propionibacteriales</taxon>
        <taxon>Actinopolymorphaceae</taxon>
        <taxon>Actinopolymorpha</taxon>
    </lineage>
</organism>
<name>A0A1I3AIS9_9ACTN</name>
<dbReference type="CDD" id="cd19365">
    <property type="entry name" value="TenA_C-like"/>
    <property type="match status" value="1"/>
</dbReference>
<dbReference type="InterPro" id="IPR050967">
    <property type="entry name" value="Thiamine_Salvage_TenA"/>
</dbReference>
<dbReference type="GO" id="GO:0005829">
    <property type="term" value="C:cytosol"/>
    <property type="evidence" value="ECO:0007669"/>
    <property type="project" value="TreeGrafter"/>
</dbReference>
<dbReference type="InterPro" id="IPR016084">
    <property type="entry name" value="Haem_Oase-like_multi-hlx"/>
</dbReference>